<sequence>MHIHLRLLVLGISRSHLIRHLPGCIARALQLSSRLVPCLSLSPPPGRRRLARTPPPPQPAAGLCGTTATGLQSMVRDTQQRPNKLTRSDLEAASASPEPPLRENSSWICCPPWQLAR</sequence>
<evidence type="ECO:0000313" key="3">
    <source>
        <dbReference type="Proteomes" id="UP000315783"/>
    </source>
</evidence>
<reference evidence="2 3" key="1">
    <citation type="journal article" date="2019" name="Appl. Microbiol. Biotechnol.">
        <title>Genome sequence of Isaria javanica and comparative genome analysis insights into family S53 peptidase evolution in fungal entomopathogens.</title>
        <authorList>
            <person name="Lin R."/>
            <person name="Zhang X."/>
            <person name="Xin B."/>
            <person name="Zou M."/>
            <person name="Gao Y."/>
            <person name="Qin F."/>
            <person name="Hu Q."/>
            <person name="Xie B."/>
            <person name="Cheng X."/>
        </authorList>
    </citation>
    <scope>NUCLEOTIDE SEQUENCE [LARGE SCALE GENOMIC DNA]</scope>
    <source>
        <strain evidence="2 3">IJ1G</strain>
    </source>
</reference>
<protein>
    <submittedName>
        <fullName evidence="2">Uncharacterized protein</fullName>
    </submittedName>
</protein>
<dbReference type="Proteomes" id="UP000315783">
    <property type="component" value="Unassembled WGS sequence"/>
</dbReference>
<keyword evidence="3" id="KW-1185">Reference proteome</keyword>
<evidence type="ECO:0000256" key="1">
    <source>
        <dbReference type="SAM" id="MobiDB-lite"/>
    </source>
</evidence>
<feature type="region of interest" description="Disordered" evidence="1">
    <location>
        <begin position="43"/>
        <end position="107"/>
    </location>
</feature>
<organism evidence="2 3">
    <name type="scientific">Cordyceps javanica</name>
    <dbReference type="NCBI Taxonomy" id="43265"/>
    <lineage>
        <taxon>Eukaryota</taxon>
        <taxon>Fungi</taxon>
        <taxon>Dikarya</taxon>
        <taxon>Ascomycota</taxon>
        <taxon>Pezizomycotina</taxon>
        <taxon>Sordariomycetes</taxon>
        <taxon>Hypocreomycetidae</taxon>
        <taxon>Hypocreales</taxon>
        <taxon>Cordycipitaceae</taxon>
        <taxon>Cordyceps</taxon>
    </lineage>
</organism>
<gene>
    <name evidence="2" type="ORF">IF1G_02736</name>
</gene>
<name>A0A545VA94_9HYPO</name>
<proteinExistence type="predicted"/>
<dbReference type="AlphaFoldDB" id="A0A545VA94"/>
<comment type="caution">
    <text evidence="2">The sequence shown here is derived from an EMBL/GenBank/DDBJ whole genome shotgun (WGS) entry which is preliminary data.</text>
</comment>
<dbReference type="EMBL" id="SPUK01000003">
    <property type="protein sequence ID" value="TQV98656.1"/>
    <property type="molecule type" value="Genomic_DNA"/>
</dbReference>
<accession>A0A545VA94</accession>
<evidence type="ECO:0000313" key="2">
    <source>
        <dbReference type="EMBL" id="TQV98656.1"/>
    </source>
</evidence>
<feature type="compositionally biased region" description="Polar residues" evidence="1">
    <location>
        <begin position="66"/>
        <end position="85"/>
    </location>
</feature>